<reference evidence="1" key="1">
    <citation type="submission" date="2020-05" db="EMBL/GenBank/DDBJ databases">
        <authorList>
            <person name="Chiriac C."/>
            <person name="Salcher M."/>
            <person name="Ghai R."/>
            <person name="Kavagutti S V."/>
        </authorList>
    </citation>
    <scope>NUCLEOTIDE SEQUENCE</scope>
</reference>
<accession>A0A6J7ADV0</accession>
<proteinExistence type="predicted"/>
<evidence type="ECO:0000313" key="1">
    <source>
        <dbReference type="EMBL" id="CAB4831004.1"/>
    </source>
</evidence>
<name>A0A6J7ADV0_9ZZZZ</name>
<sequence>MSAIAPNRWFDGTEEAVANLYSSLFPENQVRRMKSLTNQNPMEP</sequence>
<dbReference type="AlphaFoldDB" id="A0A6J7ADV0"/>
<organism evidence="1">
    <name type="scientific">freshwater metagenome</name>
    <dbReference type="NCBI Taxonomy" id="449393"/>
    <lineage>
        <taxon>unclassified sequences</taxon>
        <taxon>metagenomes</taxon>
        <taxon>ecological metagenomes</taxon>
    </lineage>
</organism>
<gene>
    <name evidence="1" type="ORF">UFOPK3204_00928</name>
</gene>
<protein>
    <submittedName>
        <fullName evidence="1">Unannotated protein</fullName>
    </submittedName>
</protein>
<dbReference type="EMBL" id="CAFABK010000036">
    <property type="protein sequence ID" value="CAB4831004.1"/>
    <property type="molecule type" value="Genomic_DNA"/>
</dbReference>